<dbReference type="OrthoDB" id="9772308at2"/>
<organism evidence="4 5">
    <name type="scientific">Ferrimonas sediminicola</name>
    <dbReference type="NCBI Taxonomy" id="2569538"/>
    <lineage>
        <taxon>Bacteria</taxon>
        <taxon>Pseudomonadati</taxon>
        <taxon>Pseudomonadota</taxon>
        <taxon>Gammaproteobacteria</taxon>
        <taxon>Alteromonadales</taxon>
        <taxon>Ferrimonadaceae</taxon>
        <taxon>Ferrimonas</taxon>
    </lineage>
</organism>
<keyword evidence="1 2" id="KW-0479">Metal-binding</keyword>
<evidence type="ECO:0000313" key="5">
    <source>
        <dbReference type="Proteomes" id="UP000305674"/>
    </source>
</evidence>
<dbReference type="Pfam" id="PF02074">
    <property type="entry name" value="Peptidase_M32"/>
    <property type="match status" value="1"/>
</dbReference>
<keyword evidence="1" id="KW-0378">Hydrolase</keyword>
<dbReference type="Proteomes" id="UP000305674">
    <property type="component" value="Unassembled WGS sequence"/>
</dbReference>
<dbReference type="PANTHER" id="PTHR34217:SF1">
    <property type="entry name" value="CARBOXYPEPTIDASE 1"/>
    <property type="match status" value="1"/>
</dbReference>
<dbReference type="PROSITE" id="PS52034">
    <property type="entry name" value="PEPTIDASE_M32"/>
    <property type="match status" value="1"/>
</dbReference>
<name>A0A4U1B9R2_9GAMM</name>
<feature type="binding site" evidence="2">
    <location>
        <position position="288"/>
    </location>
    <ligand>
        <name>Zn(2+)</name>
        <dbReference type="ChEBI" id="CHEBI:29105"/>
        <note>catalytic</note>
    </ligand>
</feature>
<dbReference type="GO" id="GO:0004181">
    <property type="term" value="F:metallocarboxypeptidase activity"/>
    <property type="evidence" value="ECO:0007669"/>
    <property type="project" value="UniProtKB-UniRule"/>
</dbReference>
<sequence length="488" mass="54839">MTQTPSDLSQLFAGICRLEHALALLQWDQATLCSDAGQTARGEAMAELEAEIHRRLTQAWVADALESAPEDNGEQRRMKTLMVRRYRDATLLDEPFIRRKATLSVACETAWRQARNQDRFPLFARAFEPLLELLREEAQRRSDPGEPLYQSLLHKFEPGLSLAELIALFAPIEAQLPELIQQASARSRERHPLPLPRIDLEHQRRTAEALARELGFDSDAGRIDVSTHPFTAGVPGDVRITSRYDLANPLSGLYSIIHEVGHARFEQGIDPKWHQTPMARVQSAGLHEAQALAFEMQLAREPEFLSWLSECLQREWGSDAALEADNLAAHVLKVVPSLIRVEADEVTYPAHILLRFRLEQALLGGDLPLSELPGAWSQGMEQLLGVRPGNDRQGCLQDIHWCFAEFGYFPSYALGAMFAAQHLAGLKRQPQWHQPAPLRHQWVCGRLADQVWRHGGGGDLNSVCLQVSGRPLSAQPLLDHLRHRYLGS</sequence>
<dbReference type="SUPFAM" id="SSF55486">
    <property type="entry name" value="Metalloproteases ('zincins'), catalytic domain"/>
    <property type="match status" value="1"/>
</dbReference>
<feature type="binding site" evidence="2">
    <location>
        <position position="258"/>
    </location>
    <ligand>
        <name>Zn(2+)</name>
        <dbReference type="ChEBI" id="CHEBI:29105"/>
        <note>catalytic</note>
    </ligand>
</feature>
<reference evidence="4 5" key="1">
    <citation type="submission" date="2019-04" db="EMBL/GenBank/DDBJ databases">
        <authorList>
            <person name="Hwang J.C."/>
        </authorList>
    </citation>
    <scope>NUCLEOTIDE SEQUENCE [LARGE SCALE GENOMIC DNA]</scope>
    <source>
        <strain evidence="4 5">IMCC35001</strain>
    </source>
</reference>
<comment type="caution">
    <text evidence="4">The sequence shown here is derived from an EMBL/GenBank/DDBJ whole genome shotgun (WGS) entry which is preliminary data.</text>
</comment>
<evidence type="ECO:0000256" key="1">
    <source>
        <dbReference type="PIRNR" id="PIRNR006615"/>
    </source>
</evidence>
<keyword evidence="1 4" id="KW-0121">Carboxypeptidase</keyword>
<dbReference type="InterPro" id="IPR001333">
    <property type="entry name" value="Peptidase_M32_Taq"/>
</dbReference>
<comment type="similarity">
    <text evidence="1">Belongs to the peptidase M32 family.</text>
</comment>
<protein>
    <recommendedName>
        <fullName evidence="1">Metal-dependent carboxypeptidase</fullName>
        <ecNumber evidence="1">3.4.17.19</ecNumber>
    </recommendedName>
</protein>
<keyword evidence="5" id="KW-1185">Reference proteome</keyword>
<dbReference type="GO" id="GO:0046872">
    <property type="term" value="F:metal ion binding"/>
    <property type="evidence" value="ECO:0007669"/>
    <property type="project" value="UniProtKB-KW"/>
</dbReference>
<dbReference type="EMBL" id="SWCI01000017">
    <property type="protein sequence ID" value="TKB46839.1"/>
    <property type="molecule type" value="Genomic_DNA"/>
</dbReference>
<accession>A0A4U1B9R2</accession>
<proteinExistence type="inferred from homology"/>
<comment type="function">
    <text evidence="1">Broad specificity carboxypetidase that releases amino acids sequentially from the C-terminus, including neutral, aromatic, polar and basic residues.</text>
</comment>
<keyword evidence="1" id="KW-0482">Metalloprotease</keyword>
<feature type="binding site" evidence="2">
    <location>
        <position position="262"/>
    </location>
    <ligand>
        <name>Zn(2+)</name>
        <dbReference type="ChEBI" id="CHEBI:29105"/>
        <note>catalytic</note>
    </ligand>
</feature>
<dbReference type="PRINTS" id="PR00998">
    <property type="entry name" value="CRBOXYPTASET"/>
</dbReference>
<evidence type="ECO:0000256" key="3">
    <source>
        <dbReference type="PIRSR" id="PIRSR006615-2"/>
    </source>
</evidence>
<dbReference type="PIRSF" id="PIRSF006615">
    <property type="entry name" value="Zn_crbxpep_Taq"/>
    <property type="match status" value="1"/>
</dbReference>
<dbReference type="PANTHER" id="PTHR34217">
    <property type="entry name" value="METAL-DEPENDENT CARBOXYPEPTIDASE"/>
    <property type="match status" value="1"/>
</dbReference>
<comment type="catalytic activity">
    <reaction evidence="1">
        <text>Release of a C-terminal amino acid with broad specificity, except for -Pro.</text>
        <dbReference type="EC" id="3.4.17.19"/>
    </reaction>
</comment>
<evidence type="ECO:0000256" key="2">
    <source>
        <dbReference type="PIRSR" id="PIRSR006615-1"/>
    </source>
</evidence>
<dbReference type="AlphaFoldDB" id="A0A4U1B9R2"/>
<keyword evidence="2" id="KW-0862">Zinc</keyword>
<dbReference type="EC" id="3.4.17.19" evidence="1"/>
<dbReference type="Gene3D" id="1.10.1370.30">
    <property type="match status" value="1"/>
</dbReference>
<dbReference type="GO" id="GO:0006508">
    <property type="term" value="P:proteolysis"/>
    <property type="evidence" value="ECO:0007669"/>
    <property type="project" value="UniProtKB-UniRule"/>
</dbReference>
<dbReference type="RefSeq" id="WP_136854458.1">
    <property type="nucleotide sequence ID" value="NZ_SWCI01000017.1"/>
</dbReference>
<gene>
    <name evidence="4" type="ORF">FCL40_16815</name>
</gene>
<feature type="active site" description="Proton donor/acceptor" evidence="3">
    <location>
        <position position="259"/>
    </location>
</feature>
<dbReference type="CDD" id="cd06460">
    <property type="entry name" value="M32_Taq"/>
    <property type="match status" value="1"/>
</dbReference>
<keyword evidence="1" id="KW-0645">Protease</keyword>
<evidence type="ECO:0000313" key="4">
    <source>
        <dbReference type="EMBL" id="TKB46839.1"/>
    </source>
</evidence>
<comment type="cofactor">
    <cofactor evidence="2">
        <name>Zn(2+)</name>
        <dbReference type="ChEBI" id="CHEBI:29105"/>
    </cofactor>
    <text evidence="2">Binds 1 zinc ion per subunit.</text>
</comment>